<dbReference type="RefSeq" id="WP_002020809.1">
    <property type="nucleotide sequence ID" value="NZ_CAJHHT010000013.1"/>
</dbReference>
<comment type="caution">
    <text evidence="1">The sequence shown here is derived from an EMBL/GenBank/DDBJ whole genome shotgun (WGS) entry which is preliminary data.</text>
</comment>
<accession>A0AAP1AE73</accession>
<dbReference type="AlphaFoldDB" id="A0AAP1AE73"/>
<name>A0AAP1AE73_ACIBA</name>
<dbReference type="EMBL" id="LLGC01000179">
    <property type="protein sequence ID" value="KQE03688.1"/>
    <property type="molecule type" value="Genomic_DNA"/>
</dbReference>
<proteinExistence type="predicted"/>
<protein>
    <submittedName>
        <fullName evidence="1">Uncharacterized protein</fullName>
    </submittedName>
</protein>
<dbReference type="Proteomes" id="UP000051449">
    <property type="component" value="Unassembled WGS sequence"/>
</dbReference>
<organism evidence="1 2">
    <name type="scientific">Acinetobacter baumannii</name>
    <dbReference type="NCBI Taxonomy" id="470"/>
    <lineage>
        <taxon>Bacteria</taxon>
        <taxon>Pseudomonadati</taxon>
        <taxon>Pseudomonadota</taxon>
        <taxon>Gammaproteobacteria</taxon>
        <taxon>Moraxellales</taxon>
        <taxon>Moraxellaceae</taxon>
        <taxon>Acinetobacter</taxon>
        <taxon>Acinetobacter calcoaceticus/baumannii complex</taxon>
    </lineage>
</organism>
<evidence type="ECO:0000313" key="2">
    <source>
        <dbReference type="Proteomes" id="UP000051449"/>
    </source>
</evidence>
<evidence type="ECO:0000313" key="1">
    <source>
        <dbReference type="EMBL" id="KQE03688.1"/>
    </source>
</evidence>
<reference evidence="1 2" key="1">
    <citation type="submission" date="2015-10" db="EMBL/GenBank/DDBJ databases">
        <title>The utility of whole genome sequencing in characterizing Acinetobacter epidemiology and analyzing hospital outbreaks.</title>
        <authorList>
            <person name="Ozer E.A."/>
            <person name="Fitzpatrick M.A."/>
            <person name="Hauser A.R."/>
        </authorList>
    </citation>
    <scope>NUCLEOTIDE SEQUENCE [LARGE SCALE GENOMIC DNA]</scope>
    <source>
        <strain evidence="1 2">ABBL072</strain>
    </source>
</reference>
<gene>
    <name evidence="1" type="ORF">APD33_13620</name>
</gene>
<sequence>MQPIVTIYRAVNELFSNKAQTAIISADQPYLAEIYIGEPDKHMNTYTSAETGLKLQTTMRLDEYKQEFIDAVIKAVALIADGYSEYNQLVCEESEEYFEMTSKIHLDTATNALYYSDFTTTDHGL</sequence>